<dbReference type="AlphaFoldDB" id="A4S4E9"/>
<proteinExistence type="predicted"/>
<keyword evidence="2" id="KW-1185">Reference proteome</keyword>
<dbReference type="OMA" id="FYMCCDG"/>
<dbReference type="Proteomes" id="UP000001568">
    <property type="component" value="Chromosome 11"/>
</dbReference>
<name>A4S4E9_OSTLU</name>
<gene>
    <name evidence="1" type="ORF">OSTLU_17249</name>
</gene>
<sequence length="167" mass="18619">MRASARVASARAVVKRERDARSTRARAFVPPIVPNPRQGDDDANADAAPTLPNIERALAPHGWAIGAERGYDDTPHAFKIFKVRDGHHTLEQLQEALYVSDERGCRIRRETQSLFYMCCDGVRCRLNEGKKEIVVEMPCDLDSVGAYVAKAKVIEDIIKSSQKKRAS</sequence>
<dbReference type="OrthoDB" id="496699at2759"/>
<organism evidence="1 2">
    <name type="scientific">Ostreococcus lucimarinus (strain CCE9901)</name>
    <dbReference type="NCBI Taxonomy" id="436017"/>
    <lineage>
        <taxon>Eukaryota</taxon>
        <taxon>Viridiplantae</taxon>
        <taxon>Chlorophyta</taxon>
        <taxon>Mamiellophyceae</taxon>
        <taxon>Mamiellales</taxon>
        <taxon>Bathycoccaceae</taxon>
        <taxon>Ostreococcus</taxon>
    </lineage>
</organism>
<dbReference type="KEGG" id="olu:OSTLU_17249"/>
<dbReference type="HOGENOM" id="CLU_1597222_0_0_1"/>
<dbReference type="Gramene" id="ABO98547">
    <property type="protein sequence ID" value="ABO98547"/>
    <property type="gene ID" value="OSTLU_17249"/>
</dbReference>
<evidence type="ECO:0000313" key="1">
    <source>
        <dbReference type="EMBL" id="ABO98547.1"/>
    </source>
</evidence>
<accession>A4S4E9</accession>
<reference evidence="1 2" key="1">
    <citation type="journal article" date="2007" name="Proc. Natl. Acad. Sci. U.S.A.">
        <title>The tiny eukaryote Ostreococcus provides genomic insights into the paradox of plankton speciation.</title>
        <authorList>
            <person name="Palenik B."/>
            <person name="Grimwood J."/>
            <person name="Aerts A."/>
            <person name="Rouze P."/>
            <person name="Salamov A."/>
            <person name="Putnam N."/>
            <person name="Dupont C."/>
            <person name="Jorgensen R."/>
            <person name="Derelle E."/>
            <person name="Rombauts S."/>
            <person name="Zhou K."/>
            <person name="Otillar R."/>
            <person name="Merchant S.S."/>
            <person name="Podell S."/>
            <person name="Gaasterland T."/>
            <person name="Napoli C."/>
            <person name="Gendler K."/>
            <person name="Manuell A."/>
            <person name="Tai V."/>
            <person name="Vallon O."/>
            <person name="Piganeau G."/>
            <person name="Jancek S."/>
            <person name="Heijde M."/>
            <person name="Jabbari K."/>
            <person name="Bowler C."/>
            <person name="Lohr M."/>
            <person name="Robbens S."/>
            <person name="Werner G."/>
            <person name="Dubchak I."/>
            <person name="Pazour G.J."/>
            <person name="Ren Q."/>
            <person name="Paulsen I."/>
            <person name="Delwiche C."/>
            <person name="Schmutz J."/>
            <person name="Rokhsar D."/>
            <person name="Van de Peer Y."/>
            <person name="Moreau H."/>
            <person name="Grigoriev I.V."/>
        </authorList>
    </citation>
    <scope>NUCLEOTIDE SEQUENCE [LARGE SCALE GENOMIC DNA]</scope>
    <source>
        <strain evidence="1 2">CCE9901</strain>
    </source>
</reference>
<dbReference type="EMBL" id="CP000591">
    <property type="protein sequence ID" value="ABO98547.1"/>
    <property type="molecule type" value="Genomic_DNA"/>
</dbReference>
<protein>
    <submittedName>
        <fullName evidence="1">Uncharacterized protein</fullName>
    </submittedName>
</protein>
<dbReference type="GeneID" id="5004322"/>
<evidence type="ECO:0000313" key="2">
    <source>
        <dbReference type="Proteomes" id="UP000001568"/>
    </source>
</evidence>
<dbReference type="RefSeq" id="XP_001420254.1">
    <property type="nucleotide sequence ID" value="XM_001420217.1"/>
</dbReference>